<dbReference type="PANTHER" id="PTHR30097:SF4">
    <property type="entry name" value="SLR6042 PROTEIN"/>
    <property type="match status" value="1"/>
</dbReference>
<feature type="domain" description="CzcB-like C-terminal circularly permuted SH3-like" evidence="7">
    <location>
        <begin position="283"/>
        <end position="343"/>
    </location>
</feature>
<feature type="domain" description="CzcB-like barrel-sandwich hybrid" evidence="6">
    <location>
        <begin position="126"/>
        <end position="198"/>
    </location>
</feature>
<evidence type="ECO:0000256" key="4">
    <source>
        <dbReference type="SAM" id="MobiDB-lite"/>
    </source>
</evidence>
<dbReference type="InterPro" id="IPR058792">
    <property type="entry name" value="Beta-barrel_RND_2"/>
</dbReference>
<proteinExistence type="inferred from homology"/>
<keyword evidence="3" id="KW-0862">Zinc</keyword>
<dbReference type="AlphaFoldDB" id="A0A0F9UFY7"/>
<feature type="domain" description="CusB-like beta-barrel" evidence="5">
    <location>
        <begin position="201"/>
        <end position="273"/>
    </location>
</feature>
<dbReference type="PANTHER" id="PTHR30097">
    <property type="entry name" value="CATION EFFLUX SYSTEM PROTEIN CUSB"/>
    <property type="match status" value="1"/>
</dbReference>
<dbReference type="Gene3D" id="2.40.50.100">
    <property type="match status" value="1"/>
</dbReference>
<evidence type="ECO:0000256" key="1">
    <source>
        <dbReference type="ARBA" id="ARBA00009477"/>
    </source>
</evidence>
<dbReference type="InterPro" id="IPR051909">
    <property type="entry name" value="MFP_Cation_Efflux"/>
</dbReference>
<dbReference type="InterPro" id="IPR058647">
    <property type="entry name" value="BSH_CzcB-like"/>
</dbReference>
<accession>A0A0F9UFY7</accession>
<feature type="region of interest" description="Disordered" evidence="4">
    <location>
        <begin position="26"/>
        <end position="85"/>
    </location>
</feature>
<gene>
    <name evidence="8" type="ORF">LCGC14_0211880</name>
</gene>
<dbReference type="InterPro" id="IPR058649">
    <property type="entry name" value="CzcB_C"/>
</dbReference>
<dbReference type="GO" id="GO:0060003">
    <property type="term" value="P:copper ion export"/>
    <property type="evidence" value="ECO:0007669"/>
    <property type="project" value="TreeGrafter"/>
</dbReference>
<dbReference type="Gene3D" id="2.40.420.20">
    <property type="match status" value="1"/>
</dbReference>
<evidence type="ECO:0000259" key="6">
    <source>
        <dbReference type="Pfam" id="PF25973"/>
    </source>
</evidence>
<reference evidence="8" key="1">
    <citation type="journal article" date="2015" name="Nature">
        <title>Complex archaea that bridge the gap between prokaryotes and eukaryotes.</title>
        <authorList>
            <person name="Spang A."/>
            <person name="Saw J.H."/>
            <person name="Jorgensen S.L."/>
            <person name="Zaremba-Niedzwiedzka K."/>
            <person name="Martijn J."/>
            <person name="Lind A.E."/>
            <person name="van Eijk R."/>
            <person name="Schleper C."/>
            <person name="Guy L."/>
            <person name="Ettema T.J."/>
        </authorList>
    </citation>
    <scope>NUCLEOTIDE SEQUENCE</scope>
</reference>
<dbReference type="EMBL" id="LAZR01000097">
    <property type="protein sequence ID" value="KKN92130.1"/>
    <property type="molecule type" value="Genomic_DNA"/>
</dbReference>
<dbReference type="InterPro" id="IPR006143">
    <property type="entry name" value="RND_pump_MFP"/>
</dbReference>
<sequence>MNTLLNLILGSLLLVTLPLQGALAATDPKTETEAAHAEEDASHQHESEEHDEEEGEHAAEEAGHDDHAGEDQVDDHEGHKESEEPVLTLSTDLLREFGGEIAVAEAGFIRQQVSLPGEIQLNKEAVAHISPRFAAKIVEVRAKIGDKVSAGETLAMAESSETLARFNLTSLIDGVVINRDVTLGEHLSPDDAAFVVADVSTLWVDIALYPKQVPLVEVGQPVRLSTSYGPEPVEARIDYVAPSVDESTRTGLARIFLSNENRAWKPGMFVQGDISIGEYPAAVAVPKSAIIDLESQPTVFVQEGGRWEPRPVELGRSDDNLVEILAGLEAGESYVTEGGFVLKAQLQKNEFESGHNH</sequence>
<comment type="caution">
    <text evidence="8">The sequence shown here is derived from an EMBL/GenBank/DDBJ whole genome shotgun (WGS) entry which is preliminary data.</text>
</comment>
<protein>
    <submittedName>
        <fullName evidence="8">Uncharacterized protein</fullName>
    </submittedName>
</protein>
<name>A0A0F9UFY7_9ZZZZ</name>
<dbReference type="GO" id="GO:0016020">
    <property type="term" value="C:membrane"/>
    <property type="evidence" value="ECO:0007669"/>
    <property type="project" value="InterPro"/>
</dbReference>
<dbReference type="GO" id="GO:0030288">
    <property type="term" value="C:outer membrane-bounded periplasmic space"/>
    <property type="evidence" value="ECO:0007669"/>
    <property type="project" value="TreeGrafter"/>
</dbReference>
<keyword evidence="2" id="KW-0813">Transport</keyword>
<dbReference type="Pfam" id="PF25975">
    <property type="entry name" value="CzcB_C"/>
    <property type="match status" value="1"/>
</dbReference>
<dbReference type="SUPFAM" id="SSF111369">
    <property type="entry name" value="HlyD-like secretion proteins"/>
    <property type="match status" value="1"/>
</dbReference>
<dbReference type="GO" id="GO:0015679">
    <property type="term" value="P:plasma membrane copper ion transport"/>
    <property type="evidence" value="ECO:0007669"/>
    <property type="project" value="TreeGrafter"/>
</dbReference>
<dbReference type="Gene3D" id="2.40.30.170">
    <property type="match status" value="1"/>
</dbReference>
<dbReference type="FunFam" id="2.40.420.20:FF:000006">
    <property type="entry name" value="RND family efflux transporter MFP subunit"/>
    <property type="match status" value="1"/>
</dbReference>
<dbReference type="Pfam" id="PF25973">
    <property type="entry name" value="BSH_CzcB"/>
    <property type="match status" value="1"/>
</dbReference>
<feature type="compositionally biased region" description="Basic and acidic residues" evidence="4">
    <location>
        <begin position="28"/>
        <end position="48"/>
    </location>
</feature>
<dbReference type="NCBIfam" id="TIGR01730">
    <property type="entry name" value="RND_mfp"/>
    <property type="match status" value="1"/>
</dbReference>
<evidence type="ECO:0000256" key="3">
    <source>
        <dbReference type="ARBA" id="ARBA00022833"/>
    </source>
</evidence>
<dbReference type="FunFam" id="2.40.30.170:FF:000010">
    <property type="entry name" value="Efflux RND transporter periplasmic adaptor subunit"/>
    <property type="match status" value="1"/>
</dbReference>
<organism evidence="8">
    <name type="scientific">marine sediment metagenome</name>
    <dbReference type="NCBI Taxonomy" id="412755"/>
    <lineage>
        <taxon>unclassified sequences</taxon>
        <taxon>metagenomes</taxon>
        <taxon>ecological metagenomes</taxon>
    </lineage>
</organism>
<dbReference type="Pfam" id="PF25954">
    <property type="entry name" value="Beta-barrel_RND_2"/>
    <property type="match status" value="1"/>
</dbReference>
<comment type="similarity">
    <text evidence="1">Belongs to the membrane fusion protein (MFP) (TC 8.A.1) family.</text>
</comment>
<dbReference type="GO" id="GO:0046914">
    <property type="term" value="F:transition metal ion binding"/>
    <property type="evidence" value="ECO:0007669"/>
    <property type="project" value="TreeGrafter"/>
</dbReference>
<evidence type="ECO:0000259" key="5">
    <source>
        <dbReference type="Pfam" id="PF25954"/>
    </source>
</evidence>
<evidence type="ECO:0000256" key="2">
    <source>
        <dbReference type="ARBA" id="ARBA00022448"/>
    </source>
</evidence>
<dbReference type="GO" id="GO:0022857">
    <property type="term" value="F:transmembrane transporter activity"/>
    <property type="evidence" value="ECO:0007669"/>
    <property type="project" value="InterPro"/>
</dbReference>
<evidence type="ECO:0000259" key="7">
    <source>
        <dbReference type="Pfam" id="PF25975"/>
    </source>
</evidence>
<evidence type="ECO:0000313" key="8">
    <source>
        <dbReference type="EMBL" id="KKN92130.1"/>
    </source>
</evidence>
<feature type="compositionally biased region" description="Basic and acidic residues" evidence="4">
    <location>
        <begin position="56"/>
        <end position="83"/>
    </location>
</feature>